<keyword evidence="4" id="KW-1185">Reference proteome</keyword>
<proteinExistence type="inferred from homology"/>
<reference evidence="3 4" key="1">
    <citation type="submission" date="2020-08" db="EMBL/GenBank/DDBJ databases">
        <title>Genomic Encyclopedia of Type Strains, Phase IV (KMG-IV): sequencing the most valuable type-strain genomes for metagenomic binning, comparative biology and taxonomic classification.</title>
        <authorList>
            <person name="Goeker M."/>
        </authorList>
    </citation>
    <scope>NUCLEOTIDE SEQUENCE [LARGE SCALE GENOMIC DNA]</scope>
    <source>
        <strain evidence="3 4">DSM 15581</strain>
    </source>
</reference>
<dbReference type="NCBIfam" id="TIGR01617">
    <property type="entry name" value="arsC_related"/>
    <property type="match status" value="1"/>
</dbReference>
<dbReference type="RefSeq" id="WP_221204776.1">
    <property type="nucleotide sequence ID" value="NZ_JACIDB010000005.1"/>
</dbReference>
<name>A0AAW3TRE3_9SPHN</name>
<dbReference type="AlphaFoldDB" id="A0AAW3TRE3"/>
<dbReference type="PROSITE" id="PS51353">
    <property type="entry name" value="ARSC"/>
    <property type="match status" value="1"/>
</dbReference>
<dbReference type="Pfam" id="PF03960">
    <property type="entry name" value="ArsC"/>
    <property type="match status" value="1"/>
</dbReference>
<dbReference type="PANTHER" id="PTHR30041">
    <property type="entry name" value="ARSENATE REDUCTASE"/>
    <property type="match status" value="1"/>
</dbReference>
<dbReference type="InterPro" id="IPR036249">
    <property type="entry name" value="Thioredoxin-like_sf"/>
</dbReference>
<dbReference type="EMBL" id="JACIDB010000005">
    <property type="protein sequence ID" value="MBB3876253.1"/>
    <property type="molecule type" value="Genomic_DNA"/>
</dbReference>
<dbReference type="Gene3D" id="3.40.30.10">
    <property type="entry name" value="Glutaredoxin"/>
    <property type="match status" value="1"/>
</dbReference>
<dbReference type="InterPro" id="IPR006660">
    <property type="entry name" value="Arsenate_reductase-like"/>
</dbReference>
<dbReference type="Proteomes" id="UP000528945">
    <property type="component" value="Unassembled WGS sequence"/>
</dbReference>
<evidence type="ECO:0000313" key="4">
    <source>
        <dbReference type="Proteomes" id="UP000528945"/>
    </source>
</evidence>
<accession>A0AAW3TRE3</accession>
<protein>
    <submittedName>
        <fullName evidence="3">Spx/MgsR family transcriptional regulator</fullName>
    </submittedName>
</protein>
<evidence type="ECO:0000313" key="3">
    <source>
        <dbReference type="EMBL" id="MBB3876253.1"/>
    </source>
</evidence>
<evidence type="ECO:0000256" key="2">
    <source>
        <dbReference type="PROSITE-ProRule" id="PRU01282"/>
    </source>
</evidence>
<comment type="similarity">
    <text evidence="1 2">Belongs to the ArsC family.</text>
</comment>
<sequence length="120" mass="13344">MMETTVPLILYGIPNCDTVKKARVWLDQAGVSYRFHNYKSDGVDEGRLRRWVDTLGWEVLLNRAGTTFRKLPDADRADLDADKAIALMIAQPSMIKRPVLEGDGVLLVGFKPDAWAAALG</sequence>
<gene>
    <name evidence="3" type="ORF">GGR47_002503</name>
</gene>
<dbReference type="NCBIfam" id="NF008107">
    <property type="entry name" value="PRK10853.1"/>
    <property type="match status" value="1"/>
</dbReference>
<dbReference type="SUPFAM" id="SSF52833">
    <property type="entry name" value="Thioredoxin-like"/>
    <property type="match status" value="1"/>
</dbReference>
<dbReference type="InterPro" id="IPR006504">
    <property type="entry name" value="Tscrpt_reg_Spx/MgsR"/>
</dbReference>
<comment type="caution">
    <text evidence="3">The sequence shown here is derived from an EMBL/GenBank/DDBJ whole genome shotgun (WGS) entry which is preliminary data.</text>
</comment>
<dbReference type="PANTHER" id="PTHR30041:SF8">
    <property type="entry name" value="PROTEIN YFFB"/>
    <property type="match status" value="1"/>
</dbReference>
<evidence type="ECO:0000256" key="1">
    <source>
        <dbReference type="ARBA" id="ARBA00007198"/>
    </source>
</evidence>
<organism evidence="3 4">
    <name type="scientific">Sphingomonas aquatilis</name>
    <dbReference type="NCBI Taxonomy" id="93063"/>
    <lineage>
        <taxon>Bacteria</taxon>
        <taxon>Pseudomonadati</taxon>
        <taxon>Pseudomonadota</taxon>
        <taxon>Alphaproteobacteria</taxon>
        <taxon>Sphingomonadales</taxon>
        <taxon>Sphingomonadaceae</taxon>
        <taxon>Sphingomonas</taxon>
    </lineage>
</organism>
<dbReference type="CDD" id="cd03035">
    <property type="entry name" value="ArsC_Yffb"/>
    <property type="match status" value="1"/>
</dbReference>